<comment type="caution">
    <text evidence="3">The sequence shown here is derived from an EMBL/GenBank/DDBJ whole genome shotgun (WGS) entry which is preliminary data.</text>
</comment>
<evidence type="ECO:0000313" key="4">
    <source>
        <dbReference type="Proteomes" id="UP001597197"/>
    </source>
</evidence>
<dbReference type="Proteomes" id="UP001597197">
    <property type="component" value="Unassembled WGS sequence"/>
</dbReference>
<sequence length="367" mass="40714">MKTELSALTGLRALAALMVFAFHVHLRNPMLFLPWSARNLVSQGALGVTVFFVLSGFLLTYSHLPDFAAGQLPTGAYFKRFMRKRLARIYPAYLAGLLLFGVTVAATHSAAWQLAWPTVVADLTMTQTLFPSLAMDWYGTGAWSISTEICFYLSFPLLLPLLLRISSPRLLKVLLAIIILVGAGGGMAYQFWPARIGYSLMYTHPLFRGSEFIAGMLAGVLVFRFQWRVSEWAALGLVGIASVYIAERAYWLEGFVAHNWLVVPAIVSLVAALADAPRTKVLRLLAHPWLVYAGRLSYCFYLAQLPFFVLQDIQLEAHQPLTAWWWSGPAVFGATTVVAVLLHHGVELPAHRWLLPKGQKLPVTAKA</sequence>
<accession>A0ABW4QUG5</accession>
<feature type="transmembrane region" description="Helical" evidence="1">
    <location>
        <begin position="323"/>
        <end position="342"/>
    </location>
</feature>
<feature type="transmembrane region" description="Helical" evidence="1">
    <location>
        <begin position="232"/>
        <end position="251"/>
    </location>
</feature>
<dbReference type="InterPro" id="IPR050879">
    <property type="entry name" value="Acyltransferase_3"/>
</dbReference>
<feature type="transmembrane region" description="Helical" evidence="1">
    <location>
        <begin position="90"/>
        <end position="115"/>
    </location>
</feature>
<evidence type="ECO:0000313" key="3">
    <source>
        <dbReference type="EMBL" id="MFD1873200.1"/>
    </source>
</evidence>
<keyword evidence="1" id="KW-1133">Transmembrane helix</keyword>
<dbReference type="RefSeq" id="WP_382313768.1">
    <property type="nucleotide sequence ID" value="NZ_JBHUFD010000003.1"/>
</dbReference>
<keyword evidence="3" id="KW-0012">Acyltransferase</keyword>
<feature type="transmembrane region" description="Helical" evidence="1">
    <location>
        <begin position="45"/>
        <end position="69"/>
    </location>
</feature>
<keyword evidence="3" id="KW-0808">Transferase</keyword>
<keyword evidence="4" id="KW-1185">Reference proteome</keyword>
<feature type="transmembrane region" description="Helical" evidence="1">
    <location>
        <begin position="141"/>
        <end position="163"/>
    </location>
</feature>
<feature type="transmembrane region" description="Helical" evidence="1">
    <location>
        <begin position="289"/>
        <end position="311"/>
    </location>
</feature>
<feature type="transmembrane region" description="Helical" evidence="1">
    <location>
        <begin position="170"/>
        <end position="192"/>
    </location>
</feature>
<reference evidence="4" key="1">
    <citation type="journal article" date="2019" name="Int. J. Syst. Evol. Microbiol.">
        <title>The Global Catalogue of Microorganisms (GCM) 10K type strain sequencing project: providing services to taxonomists for standard genome sequencing and annotation.</title>
        <authorList>
            <consortium name="The Broad Institute Genomics Platform"/>
            <consortium name="The Broad Institute Genome Sequencing Center for Infectious Disease"/>
            <person name="Wu L."/>
            <person name="Ma J."/>
        </authorList>
    </citation>
    <scope>NUCLEOTIDE SEQUENCE [LARGE SCALE GENOMIC DNA]</scope>
    <source>
        <strain evidence="4">CGMCC 1.15795</strain>
    </source>
</reference>
<evidence type="ECO:0000256" key="1">
    <source>
        <dbReference type="SAM" id="Phobius"/>
    </source>
</evidence>
<dbReference type="EC" id="2.3.-.-" evidence="3"/>
<feature type="transmembrane region" description="Helical" evidence="1">
    <location>
        <begin position="257"/>
        <end position="277"/>
    </location>
</feature>
<dbReference type="EMBL" id="JBHUFD010000003">
    <property type="protein sequence ID" value="MFD1873200.1"/>
    <property type="molecule type" value="Genomic_DNA"/>
</dbReference>
<keyword evidence="1" id="KW-0472">Membrane</keyword>
<keyword evidence="1" id="KW-0812">Transmembrane</keyword>
<proteinExistence type="predicted"/>
<protein>
    <submittedName>
        <fullName evidence="3">Acyltransferase family protein</fullName>
        <ecNumber evidence="3">2.3.-.-</ecNumber>
    </submittedName>
</protein>
<organism evidence="3 4">
    <name type="scientific">Hymenobacter bucti</name>
    <dbReference type="NCBI Taxonomy" id="1844114"/>
    <lineage>
        <taxon>Bacteria</taxon>
        <taxon>Pseudomonadati</taxon>
        <taxon>Bacteroidota</taxon>
        <taxon>Cytophagia</taxon>
        <taxon>Cytophagales</taxon>
        <taxon>Hymenobacteraceae</taxon>
        <taxon>Hymenobacter</taxon>
    </lineage>
</organism>
<feature type="domain" description="Acyltransferase 3" evidence="2">
    <location>
        <begin position="7"/>
        <end position="343"/>
    </location>
</feature>
<dbReference type="PANTHER" id="PTHR23028">
    <property type="entry name" value="ACETYLTRANSFERASE"/>
    <property type="match status" value="1"/>
</dbReference>
<name>A0ABW4QUG5_9BACT</name>
<dbReference type="InterPro" id="IPR002656">
    <property type="entry name" value="Acyl_transf_3_dom"/>
</dbReference>
<gene>
    <name evidence="3" type="ORF">ACFSDX_12220</name>
</gene>
<dbReference type="GO" id="GO:0016746">
    <property type="term" value="F:acyltransferase activity"/>
    <property type="evidence" value="ECO:0007669"/>
    <property type="project" value="UniProtKB-KW"/>
</dbReference>
<feature type="transmembrane region" description="Helical" evidence="1">
    <location>
        <begin position="207"/>
        <end position="225"/>
    </location>
</feature>
<dbReference type="Pfam" id="PF01757">
    <property type="entry name" value="Acyl_transf_3"/>
    <property type="match status" value="1"/>
</dbReference>
<evidence type="ECO:0000259" key="2">
    <source>
        <dbReference type="Pfam" id="PF01757"/>
    </source>
</evidence>
<dbReference type="PANTHER" id="PTHR23028:SF53">
    <property type="entry name" value="ACYL_TRANSF_3 DOMAIN-CONTAINING PROTEIN"/>
    <property type="match status" value="1"/>
</dbReference>